<dbReference type="EMBL" id="BNCQ01000027">
    <property type="protein sequence ID" value="GIM08306.1"/>
    <property type="molecule type" value="Genomic_DNA"/>
</dbReference>
<dbReference type="InterPro" id="IPR015590">
    <property type="entry name" value="Aldehyde_DH_dom"/>
</dbReference>
<dbReference type="AlphaFoldDB" id="A0A8J4CBM8"/>
<dbReference type="OrthoDB" id="310895at2759"/>
<dbReference type="EC" id="1.2.1.24" evidence="3"/>
<dbReference type="SUPFAM" id="SSF53720">
    <property type="entry name" value="ALDH-like"/>
    <property type="match status" value="1"/>
</dbReference>
<evidence type="ECO:0000256" key="4">
    <source>
        <dbReference type="ARBA" id="ARBA00019842"/>
    </source>
</evidence>
<evidence type="ECO:0000256" key="5">
    <source>
        <dbReference type="ARBA" id="ARBA00023002"/>
    </source>
</evidence>
<dbReference type="Pfam" id="PF00171">
    <property type="entry name" value="Aldedh"/>
    <property type="match status" value="1"/>
</dbReference>
<dbReference type="Gene3D" id="3.40.309.10">
    <property type="entry name" value="Aldehyde Dehydrogenase, Chain A, domain 2"/>
    <property type="match status" value="1"/>
</dbReference>
<dbReference type="InterPro" id="IPR029510">
    <property type="entry name" value="Ald_DH_CS_GLU"/>
</dbReference>
<evidence type="ECO:0000256" key="7">
    <source>
        <dbReference type="ARBA" id="ARBA00052498"/>
    </source>
</evidence>
<evidence type="ECO:0000256" key="6">
    <source>
        <dbReference type="ARBA" id="ARBA00030806"/>
    </source>
</evidence>
<comment type="pathway">
    <text evidence="1">Amino-acid degradation; 4-aminobutanoate degradation.</text>
</comment>
<evidence type="ECO:0000256" key="2">
    <source>
        <dbReference type="ARBA" id="ARBA00009986"/>
    </source>
</evidence>
<evidence type="ECO:0000256" key="8">
    <source>
        <dbReference type="ARBA" id="ARBA00076033"/>
    </source>
</evidence>
<dbReference type="InterPro" id="IPR016161">
    <property type="entry name" value="Ald_DH/histidinol_DH"/>
</dbReference>
<keyword evidence="5 10" id="KW-0560">Oxidoreductase</keyword>
<dbReference type="FunFam" id="3.40.309.10:FF:000004">
    <property type="entry name" value="Succinate-semialdehyde dehydrogenase I"/>
    <property type="match status" value="1"/>
</dbReference>
<dbReference type="GO" id="GO:0004777">
    <property type="term" value="F:succinate-semialdehyde dehydrogenase (NAD+) activity"/>
    <property type="evidence" value="ECO:0007669"/>
    <property type="project" value="UniProtKB-EC"/>
</dbReference>
<dbReference type="Proteomes" id="UP000747110">
    <property type="component" value="Unassembled WGS sequence"/>
</dbReference>
<evidence type="ECO:0000256" key="3">
    <source>
        <dbReference type="ARBA" id="ARBA00013051"/>
    </source>
</evidence>
<sequence length="653" mass="68539">MHPLRVGTALSAVLTRGGAACCRGASTSGAAGLRNDINKELSSSATAYHPADGECPSALTTRRSDPTSSLLALVECGKRLSTQLDVPSASHRPLAGHRGLSPSSVSCRNERRLPLWSLRATLLMSPSSVTMVRHLGTTTNLDEAAQAAGLNKVAVSAEVLSRVKDHGLLHTAGLIGGKWADVASDKSTFEVRNPATGAVIATMPRMRADETRAAIAAAHAVLPQWRARPARERAAVLRKWHDLIQEHKADIAAIMTLECGKPTAEALGEIASGAASVDWFAGEAVRVCGDVLEPPMRDRRMLVLKQPVGVVGAITPWNFPMSMITRKVAPALAAGCTVVLKPAELTPLTAVALAELAERAELPDGCLNIVMGDAAAIGHELVSSDTVRKLGFTGSTAVGRLLASGAGNTVKRISLELGGNAPVIVFEDADVELAAKGIVASALRNAGQTCICANRVFVHDKVYDKLAAAVTSLTAKLKVGDGSETGVTIGPLITPAALEKVTGHVSDAVSKGGKLLFGGSKPELPQPLAGGNFFAPTVIGEATIDMRCFKEETFGPLIPLFRFQSDEEAVLLANTTEYGLAAYFYTRDLARAWRVAEELEFGMIGLNEVAITSEVAPFGGVKASGLGREQSKYGLAEFLDIKYVCMGLGYSPT</sequence>
<comment type="catalytic activity">
    <reaction evidence="7">
        <text>succinate semialdehyde + NAD(+) + H2O = succinate + NADH + 2 H(+)</text>
        <dbReference type="Rhea" id="RHEA:13217"/>
        <dbReference type="ChEBI" id="CHEBI:15377"/>
        <dbReference type="ChEBI" id="CHEBI:15378"/>
        <dbReference type="ChEBI" id="CHEBI:30031"/>
        <dbReference type="ChEBI" id="CHEBI:57540"/>
        <dbReference type="ChEBI" id="CHEBI:57706"/>
        <dbReference type="ChEBI" id="CHEBI:57945"/>
        <dbReference type="EC" id="1.2.1.24"/>
    </reaction>
</comment>
<dbReference type="Proteomes" id="UP000722791">
    <property type="component" value="Unassembled WGS sequence"/>
</dbReference>
<comment type="caution">
    <text evidence="12">The sequence shown here is derived from an EMBL/GenBank/DDBJ whole genome shotgun (WGS) entry which is preliminary data.</text>
</comment>
<evidence type="ECO:0000313" key="13">
    <source>
        <dbReference type="EMBL" id="GIM08306.1"/>
    </source>
</evidence>
<name>A0A8J4CBM8_9CHLO</name>
<proteinExistence type="inferred from homology"/>
<protein>
    <recommendedName>
        <fullName evidence="4">Succinate-semialdehyde dehydrogenase, mitochondrial</fullName>
        <ecNumber evidence="3">1.2.1.24</ecNumber>
    </recommendedName>
    <alternativeName>
        <fullName evidence="8">Aldehyde dehydrogenase family 5 member F1</fullName>
    </alternativeName>
    <alternativeName>
        <fullName evidence="6">NAD(+)-dependent succinic semialdehyde dehydrogenase</fullName>
    </alternativeName>
</protein>
<dbReference type="InterPro" id="IPR016163">
    <property type="entry name" value="Ald_DH_C"/>
</dbReference>
<dbReference type="PANTHER" id="PTHR43353:SF5">
    <property type="entry name" value="SUCCINATE-SEMIALDEHYDE DEHYDROGENASE, MITOCHONDRIAL"/>
    <property type="match status" value="1"/>
</dbReference>
<dbReference type="EMBL" id="BNCP01000016">
    <property type="protein sequence ID" value="GIL79698.1"/>
    <property type="molecule type" value="Genomic_DNA"/>
</dbReference>
<dbReference type="InterPro" id="IPR016160">
    <property type="entry name" value="Ald_DH_CS_CYS"/>
</dbReference>
<evidence type="ECO:0000256" key="1">
    <source>
        <dbReference type="ARBA" id="ARBA00005176"/>
    </source>
</evidence>
<evidence type="ECO:0000259" key="11">
    <source>
        <dbReference type="Pfam" id="PF00171"/>
    </source>
</evidence>
<dbReference type="PROSITE" id="PS00070">
    <property type="entry name" value="ALDEHYDE_DEHYDR_CYS"/>
    <property type="match status" value="1"/>
</dbReference>
<comment type="similarity">
    <text evidence="2 10">Belongs to the aldehyde dehydrogenase family.</text>
</comment>
<reference evidence="12" key="1">
    <citation type="journal article" date="2021" name="Proc. Natl. Acad. Sci. U.S.A.">
        <title>Three genomes in the algal genus Volvox reveal the fate of a haploid sex-determining region after a transition to homothallism.</title>
        <authorList>
            <person name="Yamamoto K."/>
            <person name="Hamaji T."/>
            <person name="Kawai-Toyooka H."/>
            <person name="Matsuzaki R."/>
            <person name="Takahashi F."/>
            <person name="Nishimura Y."/>
            <person name="Kawachi M."/>
            <person name="Noguchi H."/>
            <person name="Minakuchi Y."/>
            <person name="Umen J.G."/>
            <person name="Toyoda A."/>
            <person name="Nozaki H."/>
        </authorList>
    </citation>
    <scope>NUCLEOTIDE SEQUENCE</scope>
    <source>
        <strain evidence="13">NIES-3785</strain>
        <strain evidence="12">NIES-3786</strain>
    </source>
</reference>
<dbReference type="PROSITE" id="PS00687">
    <property type="entry name" value="ALDEHYDE_DEHYDR_GLU"/>
    <property type="match status" value="1"/>
</dbReference>
<evidence type="ECO:0000256" key="10">
    <source>
        <dbReference type="RuleBase" id="RU003345"/>
    </source>
</evidence>
<dbReference type="CDD" id="cd07103">
    <property type="entry name" value="ALDH_F5_SSADH_GabD"/>
    <property type="match status" value="1"/>
</dbReference>
<gene>
    <name evidence="12" type="ORF">Vretifemale_8980</name>
    <name evidence="13" type="ORF">Vretimale_12349</name>
</gene>
<evidence type="ECO:0000256" key="9">
    <source>
        <dbReference type="PROSITE-ProRule" id="PRU10007"/>
    </source>
</evidence>
<keyword evidence="14" id="KW-1185">Reference proteome</keyword>
<dbReference type="PANTHER" id="PTHR43353">
    <property type="entry name" value="SUCCINATE-SEMIALDEHYDE DEHYDROGENASE, MITOCHONDRIAL"/>
    <property type="match status" value="1"/>
</dbReference>
<dbReference type="FunFam" id="3.40.605.10:FF:000005">
    <property type="entry name" value="Succinate-semialdehyde dehydrogenase I"/>
    <property type="match status" value="1"/>
</dbReference>
<dbReference type="InterPro" id="IPR050740">
    <property type="entry name" value="Aldehyde_DH_Superfamily"/>
</dbReference>
<dbReference type="Gene3D" id="3.40.605.10">
    <property type="entry name" value="Aldehyde Dehydrogenase, Chain A, domain 1"/>
    <property type="match status" value="1"/>
</dbReference>
<accession>A0A8J4CBM8</accession>
<feature type="active site" evidence="9">
    <location>
        <position position="416"/>
    </location>
</feature>
<dbReference type="InterPro" id="IPR016162">
    <property type="entry name" value="Ald_DH_N"/>
</dbReference>
<dbReference type="GO" id="GO:0009450">
    <property type="term" value="P:gamma-aminobutyric acid catabolic process"/>
    <property type="evidence" value="ECO:0007669"/>
    <property type="project" value="TreeGrafter"/>
</dbReference>
<organism evidence="12 14">
    <name type="scientific">Volvox reticuliferus</name>
    <dbReference type="NCBI Taxonomy" id="1737510"/>
    <lineage>
        <taxon>Eukaryota</taxon>
        <taxon>Viridiplantae</taxon>
        <taxon>Chlorophyta</taxon>
        <taxon>core chlorophytes</taxon>
        <taxon>Chlorophyceae</taxon>
        <taxon>CS clade</taxon>
        <taxon>Chlamydomonadales</taxon>
        <taxon>Volvocaceae</taxon>
        <taxon>Volvox</taxon>
    </lineage>
</organism>
<feature type="domain" description="Aldehyde dehydrogenase" evidence="11">
    <location>
        <begin position="183"/>
        <end position="644"/>
    </location>
</feature>
<evidence type="ECO:0000313" key="12">
    <source>
        <dbReference type="EMBL" id="GIL79698.1"/>
    </source>
</evidence>
<evidence type="ECO:0000313" key="14">
    <source>
        <dbReference type="Proteomes" id="UP000747110"/>
    </source>
</evidence>